<comment type="subcellular location">
    <subcellularLocation>
        <location evidence="1">Cell membrane</location>
        <topology evidence="1">Multi-pass membrane protein</topology>
    </subcellularLocation>
</comment>
<evidence type="ECO:0000256" key="8">
    <source>
        <dbReference type="SAM" id="Coils"/>
    </source>
</evidence>
<evidence type="ECO:0000256" key="5">
    <source>
        <dbReference type="ARBA" id="ARBA00022989"/>
    </source>
</evidence>
<evidence type="ECO:0000256" key="2">
    <source>
        <dbReference type="ARBA" id="ARBA00022448"/>
    </source>
</evidence>
<evidence type="ECO:0000256" key="3">
    <source>
        <dbReference type="ARBA" id="ARBA00022475"/>
    </source>
</evidence>
<evidence type="ECO:0000313" key="12">
    <source>
        <dbReference type="Proteomes" id="UP001498771"/>
    </source>
</evidence>
<name>A0ABR1FFY7_9ASCO</name>
<dbReference type="PANTHER" id="PTHR33281:SF19">
    <property type="entry name" value="VOLTAGE-DEPENDENT ANION CHANNEL-FORMING PROTEIN YNEE"/>
    <property type="match status" value="1"/>
</dbReference>
<keyword evidence="2" id="KW-0813">Transport</keyword>
<gene>
    <name evidence="11" type="ORF">BZA70DRAFT_274066</name>
</gene>
<feature type="region of interest" description="Disordered" evidence="9">
    <location>
        <begin position="1"/>
        <end position="148"/>
    </location>
</feature>
<feature type="transmembrane region" description="Helical" evidence="10">
    <location>
        <begin position="193"/>
        <end position="217"/>
    </location>
</feature>
<accession>A0ABR1FFY7</accession>
<feature type="compositionally biased region" description="Basic and acidic residues" evidence="9">
    <location>
        <begin position="795"/>
        <end position="804"/>
    </location>
</feature>
<evidence type="ECO:0000256" key="9">
    <source>
        <dbReference type="SAM" id="MobiDB-lite"/>
    </source>
</evidence>
<dbReference type="Proteomes" id="UP001498771">
    <property type="component" value="Unassembled WGS sequence"/>
</dbReference>
<keyword evidence="5 10" id="KW-1133">Transmembrane helix</keyword>
<sequence>MDWSLFRPRTRSLSMISTQSSAVSAAGVYAEPPRRGSILFEDHNNPGENEAEAEPADETDVNRSSSGFFGRPHDPDRSRKQRASRNNHHKHNVSMNSASSATSRGTDSKDMWDDKSSHAPTAKTTSPESSESAEAETPTKRKRMNRLNSRRIKSGFKKLLLEDEINEFLNSKVHDDPFARSSLPYALRFRGGIFWSLVPQMCIVTGWATLIVCISILKHSLGIASVLITMLGFVTGLALSFRVNTAYERYNEGRKYWAQLTMTVRNFSRFVWIQVPLRKGHEESDFLMKVVALKLMVAFSIALKHHLREELGTDYDDLRPFVDYLPTYAQKRATVATLEKVHNEQERKSKDMDAEKFATEAEVQRSFAAASESNASPTDPVMPSIRRTMSVSSAFNNFRRSAMGRHAESGDEAHNMFGRGLHQWLPEHPKISEYLVDRDDRISRATVVHGNLPLEILNFLALYCRELQHEQGALVGPEGTFFFTFYNTLSEIMTGTERILRTPLPLAYNILCNQLAWIFVLILPFQLVSVLEWVAIPATVVAGYVILGLAAIGLEIENPFGFDANDLDLDRYCQNISVEVAMMMSNVPYSKPTEWMHDSQNRPLAPVFNGSFDTCLNSLELEDMQRILQQTIEDPSVRFHLKKKGHSRPRRSTDSDRSQKSNKSAKKDKLRSPSTDSPVANGDAHHQAPAPVASKKQTATVAARQLKKGQWKQSVILEEEVDEADAAPSTPLSAGPVVKDVPRRPSALRVNTGGSAIPSELRTPPTIVHTPVDSAAPDYDVEIDDDSDDAEAEEDPLRKAEKNLPRLATSVMENEVNELVPTSSNASRGSRSSAQSSNTNAPRERLTVPGQEEEAEEDDVLEVVEEPRAYDLDDEEDAQKIFKELKP</sequence>
<feature type="compositionally biased region" description="Basic residues" evidence="9">
    <location>
        <begin position="639"/>
        <end position="650"/>
    </location>
</feature>
<evidence type="ECO:0000256" key="1">
    <source>
        <dbReference type="ARBA" id="ARBA00004651"/>
    </source>
</evidence>
<feature type="compositionally biased region" description="Polar residues" evidence="9">
    <location>
        <begin position="11"/>
        <end position="23"/>
    </location>
</feature>
<keyword evidence="6" id="KW-0406">Ion transport</keyword>
<protein>
    <submittedName>
        <fullName evidence="11">Bestrophin, RFP-TM, chloride channel-domain-containing protein</fullName>
    </submittedName>
</protein>
<reference evidence="11 12" key="1">
    <citation type="submission" date="2024-03" db="EMBL/GenBank/DDBJ databases">
        <title>Genome-scale model development and genomic sequencing of the oleaginous clade Lipomyces.</title>
        <authorList>
            <consortium name="Lawrence Berkeley National Laboratory"/>
            <person name="Czajka J.J."/>
            <person name="Han Y."/>
            <person name="Kim J."/>
            <person name="Mondo S.J."/>
            <person name="Hofstad B.A."/>
            <person name="Robles A."/>
            <person name="Haridas S."/>
            <person name="Riley R."/>
            <person name="LaButti K."/>
            <person name="Pangilinan J."/>
            <person name="Andreopoulos W."/>
            <person name="Lipzen A."/>
            <person name="Yan J."/>
            <person name="Wang M."/>
            <person name="Ng V."/>
            <person name="Grigoriev I.V."/>
            <person name="Spatafora J.W."/>
            <person name="Magnuson J.K."/>
            <person name="Baker S.E."/>
            <person name="Pomraning K.R."/>
        </authorList>
    </citation>
    <scope>NUCLEOTIDE SEQUENCE [LARGE SCALE GENOMIC DNA]</scope>
    <source>
        <strain evidence="11 12">Phaff 52-87</strain>
    </source>
</reference>
<feature type="transmembrane region" description="Helical" evidence="10">
    <location>
        <begin position="506"/>
        <end position="527"/>
    </location>
</feature>
<feature type="compositionally biased region" description="Low complexity" evidence="9">
    <location>
        <begin position="119"/>
        <end position="136"/>
    </location>
</feature>
<feature type="compositionally biased region" description="Acidic residues" evidence="9">
    <location>
        <begin position="851"/>
        <end position="864"/>
    </location>
</feature>
<keyword evidence="8" id="KW-0175">Coiled coil</keyword>
<dbReference type="GeneID" id="90037439"/>
<organism evidence="11 12">
    <name type="scientific">Myxozyma melibiosi</name>
    <dbReference type="NCBI Taxonomy" id="54550"/>
    <lineage>
        <taxon>Eukaryota</taxon>
        <taxon>Fungi</taxon>
        <taxon>Dikarya</taxon>
        <taxon>Ascomycota</taxon>
        <taxon>Saccharomycotina</taxon>
        <taxon>Lipomycetes</taxon>
        <taxon>Lipomycetales</taxon>
        <taxon>Lipomycetaceae</taxon>
        <taxon>Myxozyma</taxon>
    </lineage>
</organism>
<dbReference type="EMBL" id="JBBJBU010000001">
    <property type="protein sequence ID" value="KAK7208563.1"/>
    <property type="molecule type" value="Genomic_DNA"/>
</dbReference>
<evidence type="ECO:0000256" key="7">
    <source>
        <dbReference type="ARBA" id="ARBA00023136"/>
    </source>
</evidence>
<feature type="coiled-coil region" evidence="8">
    <location>
        <begin position="328"/>
        <end position="355"/>
    </location>
</feature>
<feature type="compositionally biased region" description="Basic and acidic residues" evidence="9">
    <location>
        <begin position="106"/>
        <end position="117"/>
    </location>
</feature>
<evidence type="ECO:0000256" key="4">
    <source>
        <dbReference type="ARBA" id="ARBA00022692"/>
    </source>
</evidence>
<feature type="compositionally biased region" description="Basic residues" evidence="9">
    <location>
        <begin position="79"/>
        <end position="92"/>
    </location>
</feature>
<feature type="compositionally biased region" description="Acidic residues" evidence="9">
    <location>
        <begin position="779"/>
        <end position="794"/>
    </location>
</feature>
<feature type="compositionally biased region" description="Polar residues" evidence="9">
    <location>
        <begin position="93"/>
        <end position="105"/>
    </location>
</feature>
<feature type="compositionally biased region" description="Basic and acidic residues" evidence="9">
    <location>
        <begin position="878"/>
        <end position="887"/>
    </location>
</feature>
<keyword evidence="12" id="KW-1185">Reference proteome</keyword>
<dbReference type="InterPro" id="IPR044669">
    <property type="entry name" value="YneE/VCCN1/2-like"/>
</dbReference>
<keyword evidence="7 10" id="KW-0472">Membrane</keyword>
<dbReference type="Pfam" id="PF25539">
    <property type="entry name" value="Bestrophin_2"/>
    <property type="match status" value="2"/>
</dbReference>
<feature type="compositionally biased region" description="Basic and acidic residues" evidence="9">
    <location>
        <begin position="651"/>
        <end position="671"/>
    </location>
</feature>
<feature type="compositionally biased region" description="Acidic residues" evidence="9">
    <location>
        <begin position="49"/>
        <end position="59"/>
    </location>
</feature>
<feature type="region of interest" description="Disordered" evidence="9">
    <location>
        <begin position="638"/>
        <end position="887"/>
    </location>
</feature>
<evidence type="ECO:0000313" key="11">
    <source>
        <dbReference type="EMBL" id="KAK7208563.1"/>
    </source>
</evidence>
<feature type="compositionally biased region" description="Low complexity" evidence="9">
    <location>
        <begin position="822"/>
        <end position="841"/>
    </location>
</feature>
<dbReference type="PANTHER" id="PTHR33281">
    <property type="entry name" value="UPF0187 PROTEIN YNEE"/>
    <property type="match status" value="1"/>
</dbReference>
<evidence type="ECO:0000256" key="6">
    <source>
        <dbReference type="ARBA" id="ARBA00023065"/>
    </source>
</evidence>
<comment type="caution">
    <text evidence="11">The sequence shown here is derived from an EMBL/GenBank/DDBJ whole genome shotgun (WGS) entry which is preliminary data.</text>
</comment>
<feature type="transmembrane region" description="Helical" evidence="10">
    <location>
        <begin position="223"/>
        <end position="244"/>
    </location>
</feature>
<proteinExistence type="predicted"/>
<evidence type="ECO:0000256" key="10">
    <source>
        <dbReference type="SAM" id="Phobius"/>
    </source>
</evidence>
<keyword evidence="3" id="KW-1003">Cell membrane</keyword>
<dbReference type="RefSeq" id="XP_064771596.1">
    <property type="nucleotide sequence ID" value="XM_064911927.1"/>
</dbReference>
<keyword evidence="4 10" id="KW-0812">Transmembrane</keyword>
<feature type="transmembrane region" description="Helical" evidence="10">
    <location>
        <begin position="533"/>
        <end position="554"/>
    </location>
</feature>